<dbReference type="AlphaFoldDB" id="Q8U1A3"/>
<accession>Q8U1A3</accession>
<proteinExistence type="predicted"/>
<dbReference type="eggNOG" id="arCOG07614">
    <property type="taxonomic scope" value="Archaea"/>
</dbReference>
<dbReference type="HOGENOM" id="CLU_1754777_0_0_2"/>
<sequence>MSNGRYLFAYSHYPSKGKWLLKRHPPHKGRARLLGEDFEVSIGEAKAEDEYAYLVATRRLTDENWEKLEKRISYIFRDDALLLKIGRKIEPMLDREAIQVLRAVLNGENVELDETVKRLVELKLLKITKNRVAINNYGRAIVKLIMGA</sequence>
<evidence type="ECO:0000313" key="2">
    <source>
        <dbReference type="EMBL" id="AAL81442.1"/>
    </source>
</evidence>
<dbReference type="Gene3D" id="3.60.20.10">
    <property type="entry name" value="Glutamine Phosphoribosylpyrophosphate, subunit 1, domain 1"/>
    <property type="match status" value="1"/>
</dbReference>
<gene>
    <name evidence="2" type="ordered locus">PF1318</name>
</gene>
<dbReference type="STRING" id="186497.PF1318"/>
<dbReference type="Proteomes" id="UP000001013">
    <property type="component" value="Chromosome"/>
</dbReference>
<dbReference type="InterPro" id="IPR029055">
    <property type="entry name" value="Ntn_hydrolases_N"/>
</dbReference>
<keyword evidence="1" id="KW-0315">Glutamine amidotransferase</keyword>
<dbReference type="PaxDb" id="186497-PF1318"/>
<dbReference type="InterPro" id="IPR026869">
    <property type="entry name" value="EgtC-like"/>
</dbReference>
<dbReference type="Pfam" id="PF13230">
    <property type="entry name" value="GATase_4"/>
    <property type="match status" value="1"/>
</dbReference>
<protein>
    <submittedName>
        <fullName evidence="2">Uncharacterized protein</fullName>
    </submittedName>
</protein>
<dbReference type="EMBL" id="AE009950">
    <property type="protein sequence ID" value="AAL81442.1"/>
    <property type="molecule type" value="Genomic_DNA"/>
</dbReference>
<dbReference type="PATRIC" id="fig|186497.12.peg.1381"/>
<dbReference type="KEGG" id="pfu:PF1318"/>
<reference evidence="2 3" key="1">
    <citation type="journal article" date="1999" name="Genetics">
        <title>Divergence of the hyperthermophilic archaea Pyrococcus furiosus and P. horikoshii inferred from complete genomic sequences.</title>
        <authorList>
            <person name="Maeder D.L."/>
            <person name="Weiss R.B."/>
            <person name="Dunn D.M."/>
            <person name="Cherry J.L."/>
            <person name="Gonzalez J.M."/>
            <person name="DiRuggiero J."/>
            <person name="Robb F.T."/>
        </authorList>
    </citation>
    <scope>NUCLEOTIDE SEQUENCE [LARGE SCALE GENOMIC DNA]</scope>
    <source>
        <strain evidence="3">ATCC 43587 / DSM 3638 / JCM 8422 / Vc1</strain>
    </source>
</reference>
<evidence type="ECO:0000256" key="1">
    <source>
        <dbReference type="ARBA" id="ARBA00022962"/>
    </source>
</evidence>
<keyword evidence="3" id="KW-1185">Reference proteome</keyword>
<evidence type="ECO:0000313" key="3">
    <source>
        <dbReference type="Proteomes" id="UP000001013"/>
    </source>
</evidence>
<organism evidence="2 3">
    <name type="scientific">Pyrococcus furiosus (strain ATCC 43587 / DSM 3638 / JCM 8422 / Vc1)</name>
    <dbReference type="NCBI Taxonomy" id="186497"/>
    <lineage>
        <taxon>Archaea</taxon>
        <taxon>Methanobacteriati</taxon>
        <taxon>Methanobacteriota</taxon>
        <taxon>Thermococci</taxon>
        <taxon>Thermococcales</taxon>
        <taxon>Thermococcaceae</taxon>
        <taxon>Pyrococcus</taxon>
    </lineage>
</organism>
<name>Q8U1A3_PYRFU</name>